<evidence type="ECO:0000259" key="1">
    <source>
        <dbReference type="PROSITE" id="PS50405"/>
    </source>
</evidence>
<dbReference type="OMA" id="RFRKETY"/>
<dbReference type="InterPro" id="IPR036282">
    <property type="entry name" value="Glutathione-S-Trfase_C_sf"/>
</dbReference>
<feature type="non-terminal residue" evidence="2">
    <location>
        <position position="1"/>
    </location>
</feature>
<proteinExistence type="predicted"/>
<dbReference type="EMBL" id="NCSJ02000427">
    <property type="protein sequence ID" value="RFU24588.1"/>
    <property type="molecule type" value="Genomic_DNA"/>
</dbReference>
<dbReference type="Proteomes" id="UP000258309">
    <property type="component" value="Unassembled WGS sequence"/>
</dbReference>
<evidence type="ECO:0000313" key="2">
    <source>
        <dbReference type="EMBL" id="RFU24588.1"/>
    </source>
</evidence>
<feature type="domain" description="GST C-terminal" evidence="1">
    <location>
        <begin position="24"/>
        <end position="153"/>
    </location>
</feature>
<dbReference type="InterPro" id="IPR010987">
    <property type="entry name" value="Glutathione-S-Trfase_C-like"/>
</dbReference>
<dbReference type="Pfam" id="PF13410">
    <property type="entry name" value="GST_C_2"/>
    <property type="match status" value="1"/>
</dbReference>
<evidence type="ECO:0000313" key="3">
    <source>
        <dbReference type="Proteomes" id="UP000258309"/>
    </source>
</evidence>
<gene>
    <name evidence="2" type="ORF">B7463_g11752</name>
</gene>
<dbReference type="STRING" id="5539.A0A3E2GU53"/>
<dbReference type="Gene3D" id="1.20.1050.10">
    <property type="match status" value="1"/>
</dbReference>
<keyword evidence="3" id="KW-1185">Reference proteome</keyword>
<name>A0A3E2GU53_SCYLI</name>
<dbReference type="PROSITE" id="PS50405">
    <property type="entry name" value="GST_CTER"/>
    <property type="match status" value="1"/>
</dbReference>
<dbReference type="OrthoDB" id="422574at2759"/>
<sequence length="153" mass="17931">METSAVLLYLLKFADKDYQFGFKDELEQSDCIQWLFFWHGGGVPYQSNLRYFRRGTEQSPFAIQRFRKETFQVFGVLEIRLSGKYTGEPRDYLTGNGKGTYSVADIGTWGSVRYWQRYGYTKEEMQGFPHLLQWIARIAERPAVKKVTGDLRV</sequence>
<dbReference type="PANTHER" id="PTHR44051">
    <property type="entry name" value="GLUTATHIONE S-TRANSFERASE-RELATED"/>
    <property type="match status" value="1"/>
</dbReference>
<dbReference type="SUPFAM" id="SSF47616">
    <property type="entry name" value="GST C-terminal domain-like"/>
    <property type="match status" value="1"/>
</dbReference>
<comment type="caution">
    <text evidence="2">The sequence shown here is derived from an EMBL/GenBank/DDBJ whole genome shotgun (WGS) entry which is preliminary data.</text>
</comment>
<organism evidence="2 3">
    <name type="scientific">Scytalidium lignicola</name>
    <name type="common">Hyphomycete</name>
    <dbReference type="NCBI Taxonomy" id="5539"/>
    <lineage>
        <taxon>Eukaryota</taxon>
        <taxon>Fungi</taxon>
        <taxon>Dikarya</taxon>
        <taxon>Ascomycota</taxon>
        <taxon>Pezizomycotina</taxon>
        <taxon>Leotiomycetes</taxon>
        <taxon>Leotiomycetes incertae sedis</taxon>
        <taxon>Scytalidium</taxon>
    </lineage>
</organism>
<accession>A0A3E2GU53</accession>
<dbReference type="PANTHER" id="PTHR44051:SF8">
    <property type="entry name" value="GLUTATHIONE S-TRANSFERASE GSTA"/>
    <property type="match status" value="1"/>
</dbReference>
<reference evidence="2 3" key="1">
    <citation type="submission" date="2018-05" db="EMBL/GenBank/DDBJ databases">
        <title>Draft genome sequence of Scytalidium lignicola DSM 105466, a ubiquitous saprotrophic fungus.</title>
        <authorList>
            <person name="Buettner E."/>
            <person name="Gebauer A.M."/>
            <person name="Hofrichter M."/>
            <person name="Liers C."/>
            <person name="Kellner H."/>
        </authorList>
    </citation>
    <scope>NUCLEOTIDE SEQUENCE [LARGE SCALE GENOMIC DNA]</scope>
    <source>
        <strain evidence="2 3">DSM 105466</strain>
    </source>
</reference>
<feature type="non-terminal residue" evidence="2">
    <location>
        <position position="153"/>
    </location>
</feature>
<protein>
    <recommendedName>
        <fullName evidence="1">GST C-terminal domain-containing protein</fullName>
    </recommendedName>
</protein>
<dbReference type="Gene3D" id="3.40.30.10">
    <property type="entry name" value="Glutaredoxin"/>
    <property type="match status" value="1"/>
</dbReference>
<dbReference type="AlphaFoldDB" id="A0A3E2GU53"/>